<dbReference type="Pfam" id="PF03483">
    <property type="entry name" value="B3_4"/>
    <property type="match status" value="1"/>
</dbReference>
<protein>
    <recommendedName>
        <fullName evidence="1">B3/B4 tRNA-binding domain-containing protein</fullName>
    </recommendedName>
</protein>
<dbReference type="PANTHER" id="PTHR39209:SF2">
    <property type="entry name" value="CYTOPLASMIC PROTEIN"/>
    <property type="match status" value="1"/>
</dbReference>
<dbReference type="GO" id="GO:0004826">
    <property type="term" value="F:phenylalanine-tRNA ligase activity"/>
    <property type="evidence" value="ECO:0007669"/>
    <property type="project" value="InterPro"/>
</dbReference>
<dbReference type="Gene3D" id="3.50.40.10">
    <property type="entry name" value="Phenylalanyl-trna Synthetase, Chain B, domain 3"/>
    <property type="match status" value="1"/>
</dbReference>
<name>A0A5J4LG28_9ACTN</name>
<dbReference type="SUPFAM" id="SSF56037">
    <property type="entry name" value="PheT/TilS domain"/>
    <property type="match status" value="1"/>
</dbReference>
<reference evidence="2 3" key="1">
    <citation type="submission" date="2019-10" db="EMBL/GenBank/DDBJ databases">
        <title>Whole genome shotgun sequence of Streptomyces angustmyceticus NBRC 3934.</title>
        <authorList>
            <person name="Hosoyama A."/>
            <person name="Ichikawa N."/>
            <person name="Kimura A."/>
            <person name="Kitahashi Y."/>
            <person name="Komaki H."/>
            <person name="Uohara A."/>
        </authorList>
    </citation>
    <scope>NUCLEOTIDE SEQUENCE [LARGE SCALE GENOMIC DNA]</scope>
    <source>
        <strain evidence="2 3">NBRC 3934</strain>
    </source>
</reference>
<dbReference type="EMBL" id="BLAG01000009">
    <property type="protein sequence ID" value="GES31012.1"/>
    <property type="molecule type" value="Genomic_DNA"/>
</dbReference>
<evidence type="ECO:0000313" key="3">
    <source>
        <dbReference type="Proteomes" id="UP000325598"/>
    </source>
</evidence>
<dbReference type="InterPro" id="IPR005146">
    <property type="entry name" value="B3/B4_tRNA-bd"/>
</dbReference>
<evidence type="ECO:0000313" key="2">
    <source>
        <dbReference type="EMBL" id="GES31012.1"/>
    </source>
</evidence>
<accession>A0A5J4LG28</accession>
<dbReference type="InterPro" id="IPR020825">
    <property type="entry name" value="Phe-tRNA_synthase-like_B3/B4"/>
</dbReference>
<keyword evidence="3" id="KW-1185">Reference proteome</keyword>
<evidence type="ECO:0000259" key="1">
    <source>
        <dbReference type="SMART" id="SM00873"/>
    </source>
</evidence>
<feature type="domain" description="B3/B4 tRNA-binding" evidence="1">
    <location>
        <begin position="72"/>
        <end position="219"/>
    </location>
</feature>
<gene>
    <name evidence="2" type="ORF">San01_34990</name>
</gene>
<comment type="caution">
    <text evidence="2">The sequence shown here is derived from an EMBL/GenBank/DDBJ whole genome shotgun (WGS) entry which is preliminary data.</text>
</comment>
<proteinExistence type="predicted"/>
<dbReference type="SMART" id="SM00873">
    <property type="entry name" value="B3_4"/>
    <property type="match status" value="1"/>
</dbReference>
<sequence>MTTHRSTHPWDSTMYFTHADAIWNTHPDLRALVVVADNVRAAKNDSDRLGDLAKRVEERQAAAGEAEMPEIAAWREAFSRMGLKPTQYRCASEALLRRYRKSHDMPSFHPLVDYLNFVSMAYGIPIAAFDCAHVTEGITVRPADGSETYQTFQGETEHPAPGEVVFADPEGNAHARRWTYRQSARSVVSAETDRVLMVIEAHHASAAQDLAALKSELDLGLAGLGVRVTDTTVFDPAQRRLEF</sequence>
<dbReference type="GeneID" id="96752374"/>
<dbReference type="RefSeq" id="WP_208629108.1">
    <property type="nucleotide sequence ID" value="NZ_BLAG01000009.1"/>
</dbReference>
<dbReference type="AlphaFoldDB" id="A0A5J4LG28"/>
<organism evidence="2 3">
    <name type="scientific">Streptomyces angustmyceticus</name>
    <dbReference type="NCBI Taxonomy" id="285578"/>
    <lineage>
        <taxon>Bacteria</taxon>
        <taxon>Bacillati</taxon>
        <taxon>Actinomycetota</taxon>
        <taxon>Actinomycetes</taxon>
        <taxon>Kitasatosporales</taxon>
        <taxon>Streptomycetaceae</taxon>
        <taxon>Streptomyces</taxon>
    </lineage>
</organism>
<dbReference type="GO" id="GO:0003723">
    <property type="term" value="F:RNA binding"/>
    <property type="evidence" value="ECO:0007669"/>
    <property type="project" value="InterPro"/>
</dbReference>
<dbReference type="PANTHER" id="PTHR39209">
    <property type="match status" value="1"/>
</dbReference>
<dbReference type="Proteomes" id="UP000325598">
    <property type="component" value="Unassembled WGS sequence"/>
</dbReference>